<organism evidence="2 3">
    <name type="scientific">Plutella xylostella</name>
    <name type="common">Diamondback moth</name>
    <name type="synonym">Plutella maculipennis</name>
    <dbReference type="NCBI Taxonomy" id="51655"/>
    <lineage>
        <taxon>Eukaryota</taxon>
        <taxon>Metazoa</taxon>
        <taxon>Ecdysozoa</taxon>
        <taxon>Arthropoda</taxon>
        <taxon>Hexapoda</taxon>
        <taxon>Insecta</taxon>
        <taxon>Pterygota</taxon>
        <taxon>Neoptera</taxon>
        <taxon>Endopterygota</taxon>
        <taxon>Lepidoptera</taxon>
        <taxon>Glossata</taxon>
        <taxon>Ditrysia</taxon>
        <taxon>Yponomeutoidea</taxon>
        <taxon>Plutellidae</taxon>
        <taxon>Plutella</taxon>
    </lineage>
</organism>
<proteinExistence type="predicted"/>
<keyword evidence="1" id="KW-0472">Membrane</keyword>
<feature type="transmembrane region" description="Helical" evidence="1">
    <location>
        <begin position="129"/>
        <end position="149"/>
    </location>
</feature>
<keyword evidence="1" id="KW-1133">Transmembrane helix</keyword>
<keyword evidence="1" id="KW-0812">Transmembrane</keyword>
<name>A0ABQ7QAP8_PLUXY</name>
<feature type="transmembrane region" description="Helical" evidence="1">
    <location>
        <begin position="69"/>
        <end position="88"/>
    </location>
</feature>
<feature type="transmembrane region" description="Helical" evidence="1">
    <location>
        <begin position="32"/>
        <end position="53"/>
    </location>
</feature>
<feature type="transmembrane region" description="Helical" evidence="1">
    <location>
        <begin position="100"/>
        <end position="123"/>
    </location>
</feature>
<keyword evidence="3" id="KW-1185">Reference proteome</keyword>
<dbReference type="EMBL" id="JAHIBW010000018">
    <property type="protein sequence ID" value="KAG7302308.1"/>
    <property type="molecule type" value="Genomic_DNA"/>
</dbReference>
<evidence type="ECO:0000256" key="1">
    <source>
        <dbReference type="SAM" id="Phobius"/>
    </source>
</evidence>
<accession>A0ABQ7QAP8</accession>
<evidence type="ECO:0000313" key="2">
    <source>
        <dbReference type="EMBL" id="KAG7302308.1"/>
    </source>
</evidence>
<evidence type="ECO:0000313" key="3">
    <source>
        <dbReference type="Proteomes" id="UP000823941"/>
    </source>
</evidence>
<gene>
    <name evidence="2" type="ORF">JYU34_013804</name>
</gene>
<protein>
    <submittedName>
        <fullName evidence="2">Uncharacterized protein</fullName>
    </submittedName>
</protein>
<sequence>MWRSRLAQVTWPEVPKVKKCCFCIPVRKGIIIFGYINLTLSLLAFPLLVFLLVEQLSEDSAPVREPARLPLTVAWVAVDVAMNLALIASAHKKNASLLRLYLVVGGGFQLLTLLLDLLLFDLGDVLENVVYFFFLSLNVYLLYLVFCTIHQLRETSGVQYMAHRDPQPL</sequence>
<comment type="caution">
    <text evidence="2">The sequence shown here is derived from an EMBL/GenBank/DDBJ whole genome shotgun (WGS) entry which is preliminary data.</text>
</comment>
<dbReference type="Proteomes" id="UP000823941">
    <property type="component" value="Chromosome 18"/>
</dbReference>
<reference evidence="2 3" key="1">
    <citation type="submission" date="2021-06" db="EMBL/GenBank/DDBJ databases">
        <title>A haploid diamondback moth (Plutella xylostella L.) genome assembly resolves 31 chromosomes and identifies a diamide resistance mutation.</title>
        <authorList>
            <person name="Ward C.M."/>
            <person name="Perry K.D."/>
            <person name="Baker G."/>
            <person name="Powis K."/>
            <person name="Heckel D.G."/>
            <person name="Baxter S.W."/>
        </authorList>
    </citation>
    <scope>NUCLEOTIDE SEQUENCE [LARGE SCALE GENOMIC DNA]</scope>
    <source>
        <strain evidence="2 3">LV</strain>
        <tissue evidence="2">Single pupa</tissue>
    </source>
</reference>